<dbReference type="EMBL" id="CP051428">
    <property type="protein sequence ID" value="QJC50876.1"/>
    <property type="molecule type" value="Genomic_DNA"/>
</dbReference>
<keyword evidence="3" id="KW-1185">Reference proteome</keyword>
<dbReference type="AlphaFoldDB" id="A0A6H2GUN0"/>
<name>A0A6H2GUN0_9BACL</name>
<sequence length="133" mass="14039">MMMRPGSSARWFTLLLVVLILICSTPTPPVLLPEAAVAETAATSVMSRSFDTGVPVTARSFAAEREHASALQRPDAPPAPSALALPPAAAAILLLSALFAAPPWSRRARTAPSIARRLVRRLLDPVRSASYAA</sequence>
<gene>
    <name evidence="2" type="ORF">HGI30_04395</name>
</gene>
<dbReference type="Proteomes" id="UP000502136">
    <property type="component" value="Chromosome"/>
</dbReference>
<evidence type="ECO:0000256" key="1">
    <source>
        <dbReference type="SAM" id="Phobius"/>
    </source>
</evidence>
<dbReference type="RefSeq" id="WP_168906531.1">
    <property type="nucleotide sequence ID" value="NZ_CP051428.1"/>
</dbReference>
<organism evidence="2 3">
    <name type="scientific">Paenibacillus albicereus</name>
    <dbReference type="NCBI Taxonomy" id="2726185"/>
    <lineage>
        <taxon>Bacteria</taxon>
        <taxon>Bacillati</taxon>
        <taxon>Bacillota</taxon>
        <taxon>Bacilli</taxon>
        <taxon>Bacillales</taxon>
        <taxon>Paenibacillaceae</taxon>
        <taxon>Paenibacillus</taxon>
    </lineage>
</organism>
<dbReference type="KEGG" id="palr:HGI30_04395"/>
<evidence type="ECO:0000313" key="3">
    <source>
        <dbReference type="Proteomes" id="UP000502136"/>
    </source>
</evidence>
<keyword evidence="1" id="KW-0472">Membrane</keyword>
<keyword evidence="1" id="KW-1133">Transmembrane helix</keyword>
<reference evidence="2 3" key="1">
    <citation type="submission" date="2020-04" db="EMBL/GenBank/DDBJ databases">
        <title>Novel Paenibacillus strain UniB2 isolated from commercial digestive syrup.</title>
        <authorList>
            <person name="Thorat V."/>
            <person name="Kirdat K."/>
            <person name="Tiwarekar B."/>
            <person name="Yadav A."/>
        </authorList>
    </citation>
    <scope>NUCLEOTIDE SEQUENCE [LARGE SCALE GENOMIC DNA]</scope>
    <source>
        <strain evidence="2 3">UniB2</strain>
    </source>
</reference>
<keyword evidence="1" id="KW-0812">Transmembrane</keyword>
<evidence type="ECO:0000313" key="2">
    <source>
        <dbReference type="EMBL" id="QJC50876.1"/>
    </source>
</evidence>
<protein>
    <submittedName>
        <fullName evidence="2">Uncharacterized protein</fullName>
    </submittedName>
</protein>
<accession>A0A6H2GUN0</accession>
<feature type="transmembrane region" description="Helical" evidence="1">
    <location>
        <begin position="83"/>
        <end position="101"/>
    </location>
</feature>
<proteinExistence type="predicted"/>